<dbReference type="CDD" id="cd01286">
    <property type="entry name" value="deoxycytidylate_deaminase"/>
    <property type="match status" value="1"/>
</dbReference>
<dbReference type="EMBL" id="AE000512">
    <property type="protein sequence ID" value="AAD35489.1"/>
    <property type="molecule type" value="Genomic_DNA"/>
</dbReference>
<keyword evidence="5" id="KW-0862">Zinc</keyword>
<dbReference type="PROSITE" id="PS00903">
    <property type="entry name" value="CYT_DCMP_DEAMINASES_1"/>
    <property type="match status" value="1"/>
</dbReference>
<evidence type="ECO:0000256" key="1">
    <source>
        <dbReference type="ARBA" id="ARBA00001947"/>
    </source>
</evidence>
<keyword evidence="4" id="KW-0378">Hydrolase</keyword>
<dbReference type="PATRIC" id="fig|243274.5.peg.409"/>
<reference evidence="7 8" key="1">
    <citation type="journal article" date="1999" name="Nature">
        <title>Evidence for lateral gene transfer between Archaea and Bacteria from genome sequence of Thermotoga maritima.</title>
        <authorList>
            <person name="Nelson K.E."/>
            <person name="Clayton R.A."/>
            <person name="Gill S.R."/>
            <person name="Gwinn M.L."/>
            <person name="Dodson R.J."/>
            <person name="Haft D.H."/>
            <person name="Hickey E.K."/>
            <person name="Peterson J.D."/>
            <person name="Nelson W.C."/>
            <person name="Ketchum K.A."/>
            <person name="McDonald L."/>
            <person name="Utterback T.R."/>
            <person name="Malek J.A."/>
            <person name="Linher K.D."/>
            <person name="Garrett M.M."/>
            <person name="Stewart A.M."/>
            <person name="Cotton M.D."/>
            <person name="Pratt M.S."/>
            <person name="Phillips C.A."/>
            <person name="Richardson D."/>
            <person name="Heidelberg J."/>
            <person name="Sutton G.G."/>
            <person name="Fleischmann R.D."/>
            <person name="White O."/>
            <person name="Salzberg S.L."/>
            <person name="Smith H.O."/>
            <person name="Venter J.C."/>
            <person name="Fraser C.M."/>
        </authorList>
    </citation>
    <scope>NUCLEOTIDE SEQUENCE [LARGE SCALE GENOMIC DNA]</scope>
    <source>
        <strain evidence="8">ATCC 43589 / DSM 3109 / JCM 10099 / NBRC 100826 / MSB8</strain>
    </source>
</reference>
<dbReference type="InterPro" id="IPR016192">
    <property type="entry name" value="APOBEC/CMP_deaminase_Zn-bd"/>
</dbReference>
<dbReference type="PANTHER" id="PTHR11086:SF18">
    <property type="entry name" value="DEOXYCYTIDYLATE DEAMINASE"/>
    <property type="match status" value="1"/>
</dbReference>
<dbReference type="Proteomes" id="UP000008183">
    <property type="component" value="Chromosome"/>
</dbReference>
<comment type="similarity">
    <text evidence="2">Belongs to the cytidine and deoxycytidylate deaminase family.</text>
</comment>
<dbReference type="AlphaFoldDB" id="Q9WYN5"/>
<evidence type="ECO:0000256" key="4">
    <source>
        <dbReference type="ARBA" id="ARBA00022801"/>
    </source>
</evidence>
<evidence type="ECO:0000256" key="2">
    <source>
        <dbReference type="ARBA" id="ARBA00006576"/>
    </source>
</evidence>
<name>Q9WYN5_THEMA</name>
<gene>
    <name evidence="7" type="ordered locus">TM_0404</name>
</gene>
<keyword evidence="8" id="KW-1185">Reference proteome</keyword>
<dbReference type="KEGG" id="tma:TM0404"/>
<dbReference type="PIR" id="B72380">
    <property type="entry name" value="B72380"/>
</dbReference>
<dbReference type="GO" id="GO:0002100">
    <property type="term" value="P:tRNA wobble adenosine to inosine editing"/>
    <property type="evidence" value="ECO:0007669"/>
    <property type="project" value="InterPro"/>
</dbReference>
<dbReference type="GO" id="GO:0004132">
    <property type="term" value="F:dCMP deaminase activity"/>
    <property type="evidence" value="ECO:0000318"/>
    <property type="project" value="GO_Central"/>
</dbReference>
<dbReference type="InParanoid" id="Q9WYN5"/>
<protein>
    <submittedName>
        <fullName evidence="7">Deoxycytidylate deaminase, putative</fullName>
    </submittedName>
</protein>
<dbReference type="Gene3D" id="3.40.140.10">
    <property type="entry name" value="Cytidine Deaminase, domain 2"/>
    <property type="match status" value="1"/>
</dbReference>
<dbReference type="PROSITE" id="PS51747">
    <property type="entry name" value="CYT_DCMP_DEAMINASES_2"/>
    <property type="match status" value="1"/>
</dbReference>
<dbReference type="GO" id="GO:0008270">
    <property type="term" value="F:zinc ion binding"/>
    <property type="evidence" value="ECO:0007669"/>
    <property type="project" value="InterPro"/>
</dbReference>
<dbReference type="PaxDb" id="243274-THEMA_02705"/>
<dbReference type="SUPFAM" id="SSF53927">
    <property type="entry name" value="Cytidine deaminase-like"/>
    <property type="match status" value="1"/>
</dbReference>
<dbReference type="InterPro" id="IPR058535">
    <property type="entry name" value="MafB19-deam"/>
</dbReference>
<dbReference type="GO" id="GO:0052717">
    <property type="term" value="F:tRNA-specific adenosine-34 deaminase activity"/>
    <property type="evidence" value="ECO:0007669"/>
    <property type="project" value="UniProtKB-EC"/>
</dbReference>
<dbReference type="FunCoup" id="Q9WYN5">
    <property type="interactions" value="123"/>
</dbReference>
<dbReference type="OrthoDB" id="9788517at2"/>
<sequence>MKRRLGLKLYYRRRGHVKPSLLFVIQSHKGEFVKDRLEEYLNNLKIEKKPDSRESWDSYFMRIARMVSERSTCVHRKVGAVIVKDHRILATGYNQPPSKFPHCNEIGCIRDDLEINSGEHQEICYALHAEQNALMQAAKFGIAVNGATIYVTHKPCSICARLIVNAGIKRVVYEKDYPDPLTDFFFKFTGVESVRFVGDEM</sequence>
<dbReference type="SMR" id="Q9WYN5"/>
<evidence type="ECO:0000256" key="3">
    <source>
        <dbReference type="ARBA" id="ARBA00022723"/>
    </source>
</evidence>
<keyword evidence="3" id="KW-0479">Metal-binding</keyword>
<dbReference type="GO" id="GO:0005737">
    <property type="term" value="C:cytoplasm"/>
    <property type="evidence" value="ECO:0000318"/>
    <property type="project" value="GO_Central"/>
</dbReference>
<dbReference type="Pfam" id="PF14437">
    <property type="entry name" value="MafB19-deam"/>
    <property type="match status" value="1"/>
</dbReference>
<dbReference type="EnsemblBacteria" id="AAD35489">
    <property type="protein sequence ID" value="AAD35489"/>
    <property type="gene ID" value="TM_0404"/>
</dbReference>
<accession>Q9WYN5</accession>
<evidence type="ECO:0000313" key="8">
    <source>
        <dbReference type="Proteomes" id="UP000008183"/>
    </source>
</evidence>
<dbReference type="InterPro" id="IPR016193">
    <property type="entry name" value="Cytidine_deaminase-like"/>
</dbReference>
<evidence type="ECO:0000313" key="7">
    <source>
        <dbReference type="EMBL" id="AAD35489.1"/>
    </source>
</evidence>
<comment type="cofactor">
    <cofactor evidence="1">
        <name>Zn(2+)</name>
        <dbReference type="ChEBI" id="CHEBI:29105"/>
    </cofactor>
</comment>
<dbReference type="PANTHER" id="PTHR11086">
    <property type="entry name" value="DEOXYCYTIDYLATE DEAMINASE-RELATED"/>
    <property type="match status" value="1"/>
</dbReference>
<feature type="domain" description="CMP/dCMP-type deaminase" evidence="6">
    <location>
        <begin position="55"/>
        <end position="188"/>
    </location>
</feature>
<dbReference type="InterPro" id="IPR035105">
    <property type="entry name" value="Deoxycytidylate_deaminase_dom"/>
</dbReference>
<evidence type="ECO:0000256" key="5">
    <source>
        <dbReference type="ARBA" id="ARBA00022833"/>
    </source>
</evidence>
<dbReference type="InterPro" id="IPR002125">
    <property type="entry name" value="CMP_dCMP_dom"/>
</dbReference>
<dbReference type="InterPro" id="IPR015517">
    <property type="entry name" value="dCMP_deaminase-rel"/>
</dbReference>
<evidence type="ECO:0000259" key="6">
    <source>
        <dbReference type="PROSITE" id="PS51747"/>
    </source>
</evidence>
<organism evidence="7 8">
    <name type="scientific">Thermotoga maritima (strain ATCC 43589 / DSM 3109 / JCM 10099 / NBRC 100826 / MSB8)</name>
    <dbReference type="NCBI Taxonomy" id="243274"/>
    <lineage>
        <taxon>Bacteria</taxon>
        <taxon>Thermotogati</taxon>
        <taxon>Thermotogota</taxon>
        <taxon>Thermotogae</taxon>
        <taxon>Thermotogales</taxon>
        <taxon>Thermotogaceae</taxon>
        <taxon>Thermotoga</taxon>
    </lineage>
</organism>
<proteinExistence type="inferred from homology"/>